<reference evidence="1 2" key="1">
    <citation type="submission" date="2024-01" db="EMBL/GenBank/DDBJ databases">
        <title>Whole genome of Chryseobacterium arthrosphaerae NNCa 2741.</title>
        <authorList>
            <person name="Boriskina E.V."/>
            <person name="Gordinskaya N.A."/>
            <person name="Kropotov V.S."/>
            <person name="Alekseeva A.E."/>
            <person name="Makhova M.A."/>
            <person name="Kryazhev D.V."/>
            <person name="Shkurkina I.S."/>
        </authorList>
    </citation>
    <scope>NUCLEOTIDE SEQUENCE [LARGE SCALE GENOMIC DNA]</scope>
    <source>
        <strain evidence="1 2">NNCa 2741</strain>
    </source>
</reference>
<proteinExistence type="predicted"/>
<dbReference type="Proteomes" id="UP001350005">
    <property type="component" value="Unassembled WGS sequence"/>
</dbReference>
<accession>A0ABU7R2M1</accession>
<gene>
    <name evidence="1" type="ORF">V2E39_16830</name>
</gene>
<dbReference type="EMBL" id="JAZGJU010000039">
    <property type="protein sequence ID" value="MEE6129067.1"/>
    <property type="molecule type" value="Genomic_DNA"/>
</dbReference>
<name>A0ABU7R2M1_9FLAO</name>
<sequence length="98" mass="10882">MIITALENQTILDILIQHTGMIENSFAIAQANGVSISDILTPGRDIIISDQLNIDEDVYSYFDAKGIQPATAITENLIEVKPLAGINYWEIEETFEVQ</sequence>
<evidence type="ECO:0000313" key="2">
    <source>
        <dbReference type="Proteomes" id="UP001350005"/>
    </source>
</evidence>
<keyword evidence="2" id="KW-1185">Reference proteome</keyword>
<evidence type="ECO:0008006" key="3">
    <source>
        <dbReference type="Google" id="ProtNLM"/>
    </source>
</evidence>
<evidence type="ECO:0000313" key="1">
    <source>
        <dbReference type="EMBL" id="MEE6129067.1"/>
    </source>
</evidence>
<dbReference type="RefSeq" id="WP_330937394.1">
    <property type="nucleotide sequence ID" value="NZ_JAZGJU010000039.1"/>
</dbReference>
<organism evidence="1 2">
    <name type="scientific">Chryseobacterium arthrosphaerae</name>
    <dbReference type="NCBI Taxonomy" id="651561"/>
    <lineage>
        <taxon>Bacteria</taxon>
        <taxon>Pseudomonadati</taxon>
        <taxon>Bacteroidota</taxon>
        <taxon>Flavobacteriia</taxon>
        <taxon>Flavobacteriales</taxon>
        <taxon>Weeksellaceae</taxon>
        <taxon>Chryseobacterium group</taxon>
        <taxon>Chryseobacterium</taxon>
    </lineage>
</organism>
<protein>
    <recommendedName>
        <fullName evidence="3">LysM domain-containing protein</fullName>
    </recommendedName>
</protein>
<comment type="caution">
    <text evidence="1">The sequence shown here is derived from an EMBL/GenBank/DDBJ whole genome shotgun (WGS) entry which is preliminary data.</text>
</comment>